<dbReference type="Gene3D" id="2.30.230.10">
    <property type="entry name" value="Lipovitellin, beta-sheet shell regions, chain A"/>
    <property type="match status" value="1"/>
</dbReference>
<dbReference type="GO" id="GO:0005319">
    <property type="term" value="F:lipid transporter activity"/>
    <property type="evidence" value="ECO:0007669"/>
    <property type="project" value="InterPro"/>
</dbReference>
<keyword evidence="10" id="KW-1185">Reference proteome</keyword>
<dbReference type="SUPFAM" id="SSF48431">
    <property type="entry name" value="Lipovitellin-phosvitin complex, superhelical domain"/>
    <property type="match status" value="1"/>
</dbReference>
<dbReference type="InterPro" id="IPR015255">
    <property type="entry name" value="Vitellinogen_open_b-sht"/>
</dbReference>
<dbReference type="PANTHER" id="PTHR23345">
    <property type="entry name" value="VITELLOGENIN-RELATED"/>
    <property type="match status" value="1"/>
</dbReference>
<keyword evidence="3" id="KW-1015">Disulfide bond</keyword>
<evidence type="ECO:0000256" key="3">
    <source>
        <dbReference type="ARBA" id="ARBA00023157"/>
    </source>
</evidence>
<sequence length="1548" mass="175416">MKLLLLVLMAIIAAVTSSPVSQVNQNWPWQVGKAYHYDVYSHTLNNFEEGISHGIAFKAQYYVSVKSTGRLVAKLDNALYTTVKTHILNNFEIPSDLKYKPLKVMDQTFEILVDGGRVVSINVPSELPIPYTNFLKGLVGALQADLSPHGNVHDYPNGFDKTTFQGLFKKMETDVTGECETLYSVSPMAAEWRRELTKYVPKEDPIEIVKSKNYGVCSKRADVYFGVPEGAVFKGMTHNNEEKQMIKHAFEARLLVGKQGPIYKAEAISSVTASPIVFGKQKAEVVSYIKFTLNSVEQDTSESWKKTEEFSSVNSLLYTSDNSSIFTYSYGDQEGVSKAYHYLKEMSPLLQDPNNLSKEGFLLKFNFLVNLLASINSKQLTQMTESLENFKTSKNLAKTGIWTIYRDALSVTGTTVAYEHIKSWVLNKKIVGEEAAEVITVMGASLSNPSLDLAKDFFKFAIEPAVVELKYVNNSALLATSKLLRSVHDPFIEETVIPYFNKELNDAIQNDDTSKAHVYITVLGNLAHPRILKVFSPYLEGHIPVTKYLRTQIVTNLKALTYLKNEYVRAVLFSILRNTGEIYEVRVAAALNLFIAVPTAEMMQVLARMTHFDSSTHVRAVLTNSITSAASLKDPRFTELSKIAQSVLNVITKDTFDSKYSENVVLEEYLSENDYNYFSQLETIGSDNSFLPKYLRSIFNFKVTGFNEESEVTLSVSDVKDFFNYFMQNVIEPTKVDPGFKFSAKHIVESLNIKRAPRQPLEGALFINDWNLQKLITFNEKDFHAFISDAEKTIENLLDGIDAQYTKTLYLKHIKVTCPLANGMPYILHYSEPAIIMAKMHAAANVKNENNVIAGSLTSKIDFTYSKSVQSSISFIDVFGDQLAVSGVLSDLQLYVPIIINTELNGGHFKIQFEPLHGDRDINLIQFNVVPYTGMCKRNSVKYDVEPIKRTTKTASTDLKFGHSAGMFYQVQGHSYSSDYKDLKKLFSDDLFSNIGRLIYQKDIAFTQFDFKYLGRDTIVKSTTFIVYLDTLYNQKYSGEMGLASPTKHVEPHSVARREEITKKVASDIDSATVQLLDFSAEFDGPKKTVFVFTGAYAYSNVDSKFQTALFAHSTEQINAVFRVNIKKPKLHTLNFEEALKNEVKLVYDANIKYQNADILLQGYGERSREYTKMLKNDPMAKKCLAEISQNNFFQNYCYNVTLKAYAPDFFTATVTFKDVDPNLLSLTEYTYNGYIKPAFNLEEERSSLDKTSDDTIYIETKAFYYDNYISYKLTNTHGSFSLENSEITWDLPYIMSTYAPIYLLEDSTDSSTGYENLRYCAVDDNKILTFSGRSYEYALTSSWHVVMVEDSEDLGKGLVILARRPSANQEEVYVSYQTEDGKFLELNIKPDNIDVKSNGNKTCDGTLTMYWNEAGEVPLLEYYSLGIDLYVFDIQNKNIRLVYDKHRLVVFTDEYYGSTMGICGQSSTEIRDDYMTPYGIVDLPEHYGASFSLEDEFSHPKTVALKKEAKLKAYQPVTKYTGILHSDDDWIKAVNETPKQFCDKNVK</sequence>
<dbReference type="OrthoDB" id="160294at2759"/>
<comment type="caution">
    <text evidence="5">Lacks conserved residue(s) required for the propagation of feature annotation.</text>
</comment>
<evidence type="ECO:0000313" key="9">
    <source>
        <dbReference type="EMBL" id="CAB3255066.1"/>
    </source>
</evidence>
<keyword evidence="2" id="KW-0758">Storage protein</keyword>
<dbReference type="SUPFAM" id="SSF56968">
    <property type="entry name" value="Lipovitellin-phosvitin complex, beta-sheet shell regions"/>
    <property type="match status" value="2"/>
</dbReference>
<dbReference type="InterPro" id="IPR015819">
    <property type="entry name" value="Lipid_transp_b-sht_shell"/>
</dbReference>
<evidence type="ECO:0000256" key="2">
    <source>
        <dbReference type="ARBA" id="ARBA00022761"/>
    </source>
</evidence>
<dbReference type="EMBL" id="CADEBC010000570">
    <property type="protein sequence ID" value="CAB3255066.1"/>
    <property type="molecule type" value="Genomic_DNA"/>
</dbReference>
<dbReference type="Pfam" id="PF09172">
    <property type="entry name" value="Vit_open_b-sht"/>
    <property type="match status" value="1"/>
</dbReference>
<evidence type="ECO:0000256" key="6">
    <source>
        <dbReference type="SAM" id="SignalP"/>
    </source>
</evidence>
<keyword evidence="1 6" id="KW-0732">Signal</keyword>
<evidence type="ECO:0000313" key="10">
    <source>
        <dbReference type="Proteomes" id="UP000494106"/>
    </source>
</evidence>
<dbReference type="PROSITE" id="PS51233">
    <property type="entry name" value="VWFD"/>
    <property type="match status" value="1"/>
</dbReference>
<name>A0A8S1BA30_ARCPL</name>
<dbReference type="Gene3D" id="2.20.80.10">
    <property type="entry name" value="Lipovitellin-phosvitin complex, chain A, domain 4"/>
    <property type="match status" value="1"/>
</dbReference>
<accession>A0A8S1BA30</accession>
<evidence type="ECO:0000259" key="7">
    <source>
        <dbReference type="PROSITE" id="PS51211"/>
    </source>
</evidence>
<protein>
    <recommendedName>
        <fullName evidence="11">Vitellogenin domain-containing protein</fullName>
    </recommendedName>
</protein>
<feature type="domain" description="Vitellogenin" evidence="7">
    <location>
        <begin position="29"/>
        <end position="695"/>
    </location>
</feature>
<dbReference type="SMART" id="SM01169">
    <property type="entry name" value="DUF1943"/>
    <property type="match status" value="1"/>
</dbReference>
<dbReference type="InterPro" id="IPR001747">
    <property type="entry name" value="Vitellogenin_N"/>
</dbReference>
<dbReference type="GO" id="GO:0045735">
    <property type="term" value="F:nutrient reservoir activity"/>
    <property type="evidence" value="ECO:0007669"/>
    <property type="project" value="UniProtKB-KW"/>
</dbReference>
<evidence type="ECO:0008006" key="11">
    <source>
        <dbReference type="Google" id="ProtNLM"/>
    </source>
</evidence>
<proteinExistence type="predicted"/>
<dbReference type="InterPro" id="IPR011030">
    <property type="entry name" value="Lipovitellin_superhlx_dom"/>
</dbReference>
<dbReference type="SMART" id="SM00638">
    <property type="entry name" value="LPD_N"/>
    <property type="match status" value="1"/>
</dbReference>
<dbReference type="PANTHER" id="PTHR23345:SF15">
    <property type="entry name" value="VITELLOGENIN 1-RELATED"/>
    <property type="match status" value="1"/>
</dbReference>
<dbReference type="Pfam" id="PF00094">
    <property type="entry name" value="VWD"/>
    <property type="match status" value="1"/>
</dbReference>
<dbReference type="Proteomes" id="UP000494106">
    <property type="component" value="Unassembled WGS sequence"/>
</dbReference>
<dbReference type="Gene3D" id="1.25.10.20">
    <property type="entry name" value="Vitellinogen, superhelical"/>
    <property type="match status" value="1"/>
</dbReference>
<gene>
    <name evidence="9" type="ORF">APLA_LOCUS14677</name>
</gene>
<dbReference type="SMART" id="SM00216">
    <property type="entry name" value="VWD"/>
    <property type="match status" value="1"/>
</dbReference>
<organism evidence="9 10">
    <name type="scientific">Arctia plantaginis</name>
    <name type="common">Wood tiger moth</name>
    <name type="synonym">Phalaena plantaginis</name>
    <dbReference type="NCBI Taxonomy" id="874455"/>
    <lineage>
        <taxon>Eukaryota</taxon>
        <taxon>Metazoa</taxon>
        <taxon>Ecdysozoa</taxon>
        <taxon>Arthropoda</taxon>
        <taxon>Hexapoda</taxon>
        <taxon>Insecta</taxon>
        <taxon>Pterygota</taxon>
        <taxon>Neoptera</taxon>
        <taxon>Endopterygota</taxon>
        <taxon>Lepidoptera</taxon>
        <taxon>Glossata</taxon>
        <taxon>Ditrysia</taxon>
        <taxon>Noctuoidea</taxon>
        <taxon>Erebidae</taxon>
        <taxon>Arctiinae</taxon>
        <taxon>Arctia</taxon>
    </lineage>
</organism>
<dbReference type="InterPro" id="IPR001846">
    <property type="entry name" value="VWF_type-D"/>
</dbReference>
<reference evidence="9 10" key="1">
    <citation type="submission" date="2020-04" db="EMBL/GenBank/DDBJ databases">
        <authorList>
            <person name="Wallbank WR R."/>
            <person name="Pardo Diaz C."/>
            <person name="Kozak K."/>
            <person name="Martin S."/>
            <person name="Jiggins C."/>
            <person name="Moest M."/>
            <person name="Warren A I."/>
            <person name="Byers J.R.P. K."/>
            <person name="Montejo-Kovacevich G."/>
            <person name="Yen C E."/>
        </authorList>
    </citation>
    <scope>NUCLEOTIDE SEQUENCE [LARGE SCALE GENOMIC DNA]</scope>
</reference>
<keyword evidence="4" id="KW-0325">Glycoprotein</keyword>
<dbReference type="InterPro" id="IPR015816">
    <property type="entry name" value="Vitellinogen_b-sht_N"/>
</dbReference>
<evidence type="ECO:0000256" key="5">
    <source>
        <dbReference type="PROSITE-ProRule" id="PRU00557"/>
    </source>
</evidence>
<dbReference type="PROSITE" id="PS51211">
    <property type="entry name" value="VITELLOGENIN"/>
    <property type="match status" value="1"/>
</dbReference>
<comment type="caution">
    <text evidence="9">The sequence shown here is derived from an EMBL/GenBank/DDBJ whole genome shotgun (WGS) entry which is preliminary data.</text>
</comment>
<dbReference type="Pfam" id="PF01347">
    <property type="entry name" value="Vitellogenin_N"/>
    <property type="match status" value="1"/>
</dbReference>
<evidence type="ECO:0000256" key="1">
    <source>
        <dbReference type="ARBA" id="ARBA00022729"/>
    </source>
</evidence>
<feature type="domain" description="VWFD" evidence="8">
    <location>
        <begin position="1319"/>
        <end position="1500"/>
    </location>
</feature>
<feature type="signal peptide" evidence="6">
    <location>
        <begin position="1"/>
        <end position="17"/>
    </location>
</feature>
<evidence type="ECO:0000256" key="4">
    <source>
        <dbReference type="ARBA" id="ARBA00023180"/>
    </source>
</evidence>
<feature type="chain" id="PRO_5035934575" description="Vitellogenin domain-containing protein" evidence="6">
    <location>
        <begin position="18"/>
        <end position="1548"/>
    </location>
</feature>
<dbReference type="InterPro" id="IPR050733">
    <property type="entry name" value="Vitellogenin/Apolipophorin"/>
</dbReference>
<evidence type="ECO:0000259" key="8">
    <source>
        <dbReference type="PROSITE" id="PS51233"/>
    </source>
</evidence>